<dbReference type="PANTHER" id="PTHR12110">
    <property type="entry name" value="HYDROXYPYRUVATE ISOMERASE"/>
    <property type="match status" value="1"/>
</dbReference>
<dbReference type="RefSeq" id="WP_183592805.1">
    <property type="nucleotide sequence ID" value="NZ_JACHWR010000002.1"/>
</dbReference>
<dbReference type="Pfam" id="PF01261">
    <property type="entry name" value="AP_endonuc_2"/>
    <property type="match status" value="1"/>
</dbReference>
<dbReference type="PANTHER" id="PTHR12110:SF52">
    <property type="entry name" value="XYLOSE ISOMERASE"/>
    <property type="match status" value="1"/>
</dbReference>
<evidence type="ECO:0000313" key="2">
    <source>
        <dbReference type="EMBL" id="MBB3042888.1"/>
    </source>
</evidence>
<dbReference type="SUPFAM" id="SSF51658">
    <property type="entry name" value="Xylose isomerase-like"/>
    <property type="match status" value="1"/>
</dbReference>
<reference evidence="2 3" key="1">
    <citation type="submission" date="2020-08" db="EMBL/GenBank/DDBJ databases">
        <title>Sequencing the genomes of 1000 actinobacteria strains.</title>
        <authorList>
            <person name="Klenk H.-P."/>
        </authorList>
    </citation>
    <scope>NUCLEOTIDE SEQUENCE [LARGE SCALE GENOMIC DNA]</scope>
    <source>
        <strain evidence="2 3">DSM 105498</strain>
    </source>
</reference>
<comment type="caution">
    <text evidence="2">The sequence shown here is derived from an EMBL/GenBank/DDBJ whole genome shotgun (WGS) entry which is preliminary data.</text>
</comment>
<dbReference type="AlphaFoldDB" id="A0A7W4Z1I1"/>
<evidence type="ECO:0000313" key="3">
    <source>
        <dbReference type="Proteomes" id="UP000589626"/>
    </source>
</evidence>
<keyword evidence="2" id="KW-0413">Isomerase</keyword>
<name>A0A7W4Z1I1_9ACTN</name>
<organism evidence="2 3">
    <name type="scientific">Nocardioides soli</name>
    <dbReference type="NCBI Taxonomy" id="1036020"/>
    <lineage>
        <taxon>Bacteria</taxon>
        <taxon>Bacillati</taxon>
        <taxon>Actinomycetota</taxon>
        <taxon>Actinomycetes</taxon>
        <taxon>Propionibacteriales</taxon>
        <taxon>Nocardioidaceae</taxon>
        <taxon>Nocardioides</taxon>
    </lineage>
</organism>
<dbReference type="GO" id="GO:0016853">
    <property type="term" value="F:isomerase activity"/>
    <property type="evidence" value="ECO:0007669"/>
    <property type="project" value="UniProtKB-KW"/>
</dbReference>
<evidence type="ECO:0000259" key="1">
    <source>
        <dbReference type="Pfam" id="PF01261"/>
    </source>
</evidence>
<feature type="domain" description="Xylose isomerase-like TIM barrel" evidence="1">
    <location>
        <begin position="28"/>
        <end position="252"/>
    </location>
</feature>
<dbReference type="EMBL" id="JACHWR010000002">
    <property type="protein sequence ID" value="MBB3042888.1"/>
    <property type="molecule type" value="Genomic_DNA"/>
</dbReference>
<dbReference type="Gene3D" id="3.20.20.150">
    <property type="entry name" value="Divalent-metal-dependent TIM barrel enzymes"/>
    <property type="match status" value="1"/>
</dbReference>
<dbReference type="InterPro" id="IPR013022">
    <property type="entry name" value="Xyl_isomerase-like_TIM-brl"/>
</dbReference>
<dbReference type="InterPro" id="IPR050312">
    <property type="entry name" value="IolE/XylAMocC-like"/>
</dbReference>
<protein>
    <submittedName>
        <fullName evidence="2">Sugar phosphate isomerase/epimerase</fullName>
    </submittedName>
</protein>
<accession>A0A7W4Z1I1</accession>
<keyword evidence="3" id="KW-1185">Reference proteome</keyword>
<dbReference type="Proteomes" id="UP000589626">
    <property type="component" value="Unassembled WGS sequence"/>
</dbReference>
<dbReference type="InterPro" id="IPR036237">
    <property type="entry name" value="Xyl_isomerase-like_sf"/>
</dbReference>
<gene>
    <name evidence="2" type="ORF">FHU40_002706</name>
</gene>
<proteinExistence type="predicted"/>
<sequence>MTGPADAWRARLSINQATAETSGTEELLDACVAAGVPAVAPWRHKYVGGDVRRTRRALDGRGLRASSLCRGGFFTGTRSPAEARRDNRAAVEEAAELGAPVLVLVCGPVHDGRPVAAVDLIRAGIEDLLPFAADHDVVLAVEPFHPMFLAERSAIVTLDQAVDLVERIDHPHLGIAVDTYHVWWDPRLPQALERAAARTVSVHVADWLVPTPSVLTGRGLPGDGVADLAGIVGGLLRDGYEGSIEVEVLNEDVWATPVGALVGDIRTRMAGLLDGLEVVA</sequence>